<dbReference type="GO" id="GO:0009279">
    <property type="term" value="C:cell outer membrane"/>
    <property type="evidence" value="ECO:0007669"/>
    <property type="project" value="UniProtKB-SubCell"/>
</dbReference>
<gene>
    <name evidence="14" type="ORF">CWB96_07605</name>
    <name evidence="13" type="ORF">CWB97_00765</name>
</gene>
<evidence type="ECO:0000256" key="9">
    <source>
        <dbReference type="RuleBase" id="RU003357"/>
    </source>
</evidence>
<organism evidence="14 16">
    <name type="scientific">Pseudoalteromonas citrea</name>
    <dbReference type="NCBI Taxonomy" id="43655"/>
    <lineage>
        <taxon>Bacteria</taxon>
        <taxon>Pseudomonadati</taxon>
        <taxon>Pseudomonadota</taxon>
        <taxon>Gammaproteobacteria</taxon>
        <taxon>Alteromonadales</taxon>
        <taxon>Pseudoalteromonadaceae</taxon>
        <taxon>Pseudoalteromonas</taxon>
    </lineage>
</organism>
<reference evidence="16" key="2">
    <citation type="submission" date="2019-06" db="EMBL/GenBank/DDBJ databases">
        <title>Co-occurence of chitin degradation, pigmentation and bioactivity in marine Pseudoalteromonas.</title>
        <authorList>
            <person name="Sonnenschein E.C."/>
            <person name="Bech P.K."/>
        </authorList>
    </citation>
    <scope>NUCLEOTIDE SEQUENCE [LARGE SCALE GENOMIC DNA]</scope>
    <source>
        <strain evidence="16">S2231</strain>
        <strain evidence="13">S2233</strain>
    </source>
</reference>
<dbReference type="InterPro" id="IPR012910">
    <property type="entry name" value="Plug_dom"/>
</dbReference>
<evidence type="ECO:0000256" key="5">
    <source>
        <dbReference type="ARBA" id="ARBA00023077"/>
    </source>
</evidence>
<evidence type="ECO:0000256" key="2">
    <source>
        <dbReference type="ARBA" id="ARBA00022448"/>
    </source>
</evidence>
<keyword evidence="7 8" id="KW-0998">Cell outer membrane</keyword>
<dbReference type="AlphaFoldDB" id="A0A5S3XSP9"/>
<evidence type="ECO:0000256" key="7">
    <source>
        <dbReference type="ARBA" id="ARBA00023237"/>
    </source>
</evidence>
<evidence type="ECO:0000259" key="12">
    <source>
        <dbReference type="Pfam" id="PF07715"/>
    </source>
</evidence>
<evidence type="ECO:0000256" key="1">
    <source>
        <dbReference type="ARBA" id="ARBA00004571"/>
    </source>
</evidence>
<dbReference type="Pfam" id="PF00593">
    <property type="entry name" value="TonB_dep_Rec_b-barrel"/>
    <property type="match status" value="1"/>
</dbReference>
<comment type="similarity">
    <text evidence="8 9">Belongs to the TonB-dependent receptor family.</text>
</comment>
<feature type="domain" description="TonB-dependent receptor-like beta-barrel" evidence="11">
    <location>
        <begin position="503"/>
        <end position="914"/>
    </location>
</feature>
<evidence type="ECO:0000313" key="16">
    <source>
        <dbReference type="Proteomes" id="UP000307706"/>
    </source>
</evidence>
<dbReference type="CDD" id="cd01347">
    <property type="entry name" value="ligand_gated_channel"/>
    <property type="match status" value="1"/>
</dbReference>
<comment type="subcellular location">
    <subcellularLocation>
        <location evidence="1 8">Cell outer membrane</location>
        <topology evidence="1 8">Multi-pass membrane protein</topology>
    </subcellularLocation>
</comment>
<evidence type="ECO:0000313" key="13">
    <source>
        <dbReference type="EMBL" id="TMP46710.1"/>
    </source>
</evidence>
<comment type="caution">
    <text evidence="14">The sequence shown here is derived from an EMBL/GenBank/DDBJ whole genome shotgun (WGS) entry which is preliminary data.</text>
</comment>
<evidence type="ECO:0000256" key="10">
    <source>
        <dbReference type="SAM" id="SignalP"/>
    </source>
</evidence>
<evidence type="ECO:0000256" key="4">
    <source>
        <dbReference type="ARBA" id="ARBA00022692"/>
    </source>
</evidence>
<keyword evidence="6 8" id="KW-0472">Membrane</keyword>
<dbReference type="PROSITE" id="PS52016">
    <property type="entry name" value="TONB_DEPENDENT_REC_3"/>
    <property type="match status" value="1"/>
</dbReference>
<dbReference type="EMBL" id="PNCL01000028">
    <property type="protein sequence ID" value="TMP60240.1"/>
    <property type="molecule type" value="Genomic_DNA"/>
</dbReference>
<keyword evidence="3 8" id="KW-1134">Transmembrane beta strand</keyword>
<name>A0A5S3XSP9_9GAMM</name>
<reference evidence="15 16" key="1">
    <citation type="submission" date="2017-12" db="EMBL/GenBank/DDBJ databases">
        <authorList>
            <person name="Paulsen S."/>
            <person name="Gram L.K."/>
        </authorList>
    </citation>
    <scope>NUCLEOTIDE SEQUENCE [LARGE SCALE GENOMIC DNA]</scope>
    <source>
        <strain evidence="14 16">S2231</strain>
        <strain evidence="13 15">S2233</strain>
    </source>
</reference>
<dbReference type="Pfam" id="PF07715">
    <property type="entry name" value="Plug"/>
    <property type="match status" value="1"/>
</dbReference>
<dbReference type="RefSeq" id="WP_138594249.1">
    <property type="nucleotide sequence ID" value="NZ_PNCK01000005.1"/>
</dbReference>
<dbReference type="Gene3D" id="2.40.170.20">
    <property type="entry name" value="TonB-dependent receptor, beta-barrel domain"/>
    <property type="match status" value="1"/>
</dbReference>
<dbReference type="Proteomes" id="UP000307706">
    <property type="component" value="Unassembled WGS sequence"/>
</dbReference>
<dbReference type="Gene3D" id="2.170.130.10">
    <property type="entry name" value="TonB-dependent receptor, plug domain"/>
    <property type="match status" value="1"/>
</dbReference>
<evidence type="ECO:0000256" key="6">
    <source>
        <dbReference type="ARBA" id="ARBA00023136"/>
    </source>
</evidence>
<dbReference type="PANTHER" id="PTHR47234">
    <property type="match status" value="1"/>
</dbReference>
<keyword evidence="5 9" id="KW-0798">TonB box</keyword>
<dbReference type="OrthoDB" id="9815954at2"/>
<evidence type="ECO:0000256" key="8">
    <source>
        <dbReference type="PROSITE-ProRule" id="PRU01360"/>
    </source>
</evidence>
<accession>A0A5S3XSP9</accession>
<keyword evidence="2 8" id="KW-0813">Transport</keyword>
<dbReference type="EMBL" id="PNCK01000005">
    <property type="protein sequence ID" value="TMP46710.1"/>
    <property type="molecule type" value="Genomic_DNA"/>
</dbReference>
<keyword evidence="4 8" id="KW-0812">Transmembrane</keyword>
<dbReference type="InterPro" id="IPR036942">
    <property type="entry name" value="Beta-barrel_TonB_sf"/>
</dbReference>
<evidence type="ECO:0000313" key="14">
    <source>
        <dbReference type="EMBL" id="TMP60240.1"/>
    </source>
</evidence>
<reference evidence="14" key="3">
    <citation type="submission" date="2019-09" db="EMBL/GenBank/DDBJ databases">
        <title>Co-occurence of chitin degradation, pigmentation and bioactivity in marine Pseudoalteromonas.</title>
        <authorList>
            <person name="Sonnenschein E.C."/>
            <person name="Bech P.K."/>
        </authorList>
    </citation>
    <scope>NUCLEOTIDE SEQUENCE</scope>
    <source>
        <strain evidence="14">S2231</strain>
        <strain evidence="15">S2233</strain>
    </source>
</reference>
<dbReference type="SUPFAM" id="SSF56935">
    <property type="entry name" value="Porins"/>
    <property type="match status" value="1"/>
</dbReference>
<keyword evidence="15" id="KW-1185">Reference proteome</keyword>
<protein>
    <submittedName>
        <fullName evidence="14">TonB-dependent receptor</fullName>
    </submittedName>
</protein>
<dbReference type="Proteomes" id="UP000305730">
    <property type="component" value="Unassembled WGS sequence"/>
</dbReference>
<keyword evidence="10" id="KW-0732">Signal</keyword>
<evidence type="ECO:0000256" key="3">
    <source>
        <dbReference type="ARBA" id="ARBA00022452"/>
    </source>
</evidence>
<dbReference type="PANTHER" id="PTHR47234:SF2">
    <property type="entry name" value="TONB-DEPENDENT RECEPTOR"/>
    <property type="match status" value="1"/>
</dbReference>
<evidence type="ECO:0000313" key="15">
    <source>
        <dbReference type="Proteomes" id="UP000305730"/>
    </source>
</evidence>
<dbReference type="InterPro" id="IPR000531">
    <property type="entry name" value="Beta-barrel_TonB"/>
</dbReference>
<sequence length="953" mass="103662">MLNSKVSKAVRLAFAFGAVSTVAFSANTIAAENDEVERIEVTGSSIKRTDLEGALPIDVISAADIAKTGVTTVADLVATLPSMQGFTTAGQSVGGSGGGTQSASLRNLGAQYTLVLLNGRRMPASDSGGAVNVNNIPLAAVKRVEILKDGASALYGSDAIAGVINFILKDDVQETTISARHDKPQDTSSSTISITTGFGDLSSDGFNILASLSYDEQDSLRSVDRDYAKTGFLNFEHGGEQYLAAAGSVNAIPANAYAVYNTRDEDGNFIYQTDEDTGEFILDDNGNKRHVTATQSFNPYAKNNGGTCHETSAPSGTACQFDYTSTLQIQPETERTALFLSGIAEINDTTEVYSSFSYTDFALTARIAPYPTDVFTLPTESDIVQTNVIPHLDDKVLNDLVRVDARWRTLPGGNRTTEYNTVSHHFVAGIRGEINEWAYDVAVTTGETENKETRITGFPLEREFLALARSGAIDIFDAPENISDEQSKMVADTMFSGLWQTTDTSMLAFEGKLSGALADIDAGTVYLGVGFDYRQSGYSLTNGEGQNAEIVLFEAAGTEFDLERDGYGAFAELIVPVLENLEVTGSIRYDNIGGITDSLRTGNQNVSDDVNDTTYKISASYRPTDELLVRASYGTGFKAPTMREIAAPRLEFGVSSGSYDCNALLGATNHPLKQYCNPEKIQYDMYREGNIGLSPEESEQYSVGFVWAGDSGTSFGIDYWNIEMTNEVRRLEPNQIWFDSATYADRFVTKTDRGTGDKELAIVRSAQNVGKSYTSGIDWQFDLTNEFSFGTLKTSLQGTYLLENRSLKVGTTDEWDTSLGQVGEDEQVAFRNIITVNNTLTHGDFTHSLNIRTRSGYRDAAVGTAFRVSLADDVSEVVDGDLIQKYVPVYTLFDYRLGYAYGDNANLTFGVKNLFDRNPPVSFNGDAGHQVGYDARYADAYGRTLYIQADYTF</sequence>
<proteinExistence type="inferred from homology"/>
<feature type="domain" description="TonB-dependent receptor plug" evidence="12">
    <location>
        <begin position="55"/>
        <end position="163"/>
    </location>
</feature>
<evidence type="ECO:0000259" key="11">
    <source>
        <dbReference type="Pfam" id="PF00593"/>
    </source>
</evidence>
<feature type="chain" id="PRO_5024358227" evidence="10">
    <location>
        <begin position="26"/>
        <end position="953"/>
    </location>
</feature>
<dbReference type="InterPro" id="IPR037066">
    <property type="entry name" value="Plug_dom_sf"/>
</dbReference>
<dbReference type="InterPro" id="IPR039426">
    <property type="entry name" value="TonB-dep_rcpt-like"/>
</dbReference>
<keyword evidence="14" id="KW-0675">Receptor</keyword>
<feature type="signal peptide" evidence="10">
    <location>
        <begin position="1"/>
        <end position="25"/>
    </location>
</feature>